<keyword evidence="4" id="KW-1185">Reference proteome</keyword>
<protein>
    <submittedName>
        <fullName evidence="3">ISXO2-like transposase domain-containing protein</fullName>
    </submittedName>
</protein>
<dbReference type="OrthoDB" id="1023020at2"/>
<sequence length="168" mass="19437">FSVEASAVERNKQKAGRGSKTKSNVMVMAESTILEDIETRKINRQCRYFKARALDDHKADNADQALKKAIDGEKAIIFSDKSTSYLNIEDYVSIHMTEKSSQQTTKQTLRWVHIAIGNAKKDLQKFHKIKRKYLQLYLNEFIYKLNRRYFGDKIFNRLIIAGITATGR</sequence>
<dbReference type="RefSeq" id="WP_139374892.1">
    <property type="nucleotide sequence ID" value="NZ_FUYY01000005.1"/>
</dbReference>
<reference evidence="4" key="1">
    <citation type="submission" date="2017-02" db="EMBL/GenBank/DDBJ databases">
        <authorList>
            <person name="Varghese N."/>
            <person name="Submissions S."/>
        </authorList>
    </citation>
    <scope>NUCLEOTIDE SEQUENCE [LARGE SCALE GENOMIC DNA]</scope>
    <source>
        <strain evidence="4">DSM 23405</strain>
    </source>
</reference>
<accession>A0A1T5DKL3</accession>
<dbReference type="STRING" id="241145.SAMN05660776_2717"/>
<feature type="non-terminal residue" evidence="3">
    <location>
        <position position="1"/>
    </location>
</feature>
<dbReference type="SMART" id="SM01126">
    <property type="entry name" value="DDE_Tnp_IS1595"/>
    <property type="match status" value="1"/>
</dbReference>
<feature type="domain" description="ISXO2-like transposase" evidence="2">
    <location>
        <begin position="3"/>
        <end position="146"/>
    </location>
</feature>
<name>A0A1T5DKL3_9FLAO</name>
<organism evidence="3 4">
    <name type="scientific">Salegentibacter holothuriorum</name>
    <dbReference type="NCBI Taxonomy" id="241145"/>
    <lineage>
        <taxon>Bacteria</taxon>
        <taxon>Pseudomonadati</taxon>
        <taxon>Bacteroidota</taxon>
        <taxon>Flavobacteriia</taxon>
        <taxon>Flavobacteriales</taxon>
        <taxon>Flavobacteriaceae</taxon>
        <taxon>Salegentibacter</taxon>
    </lineage>
</organism>
<dbReference type="InterPro" id="IPR024445">
    <property type="entry name" value="Tnp_ISXO2-like"/>
</dbReference>
<evidence type="ECO:0000313" key="4">
    <source>
        <dbReference type="Proteomes" id="UP000190230"/>
    </source>
</evidence>
<proteinExistence type="predicted"/>
<gene>
    <name evidence="3" type="ORF">SAMN05660776_2717</name>
</gene>
<evidence type="ECO:0000313" key="3">
    <source>
        <dbReference type="EMBL" id="SKB72226.1"/>
    </source>
</evidence>
<dbReference type="NCBIfam" id="NF033547">
    <property type="entry name" value="transpos_IS1595"/>
    <property type="match status" value="1"/>
</dbReference>
<dbReference type="EMBL" id="FUYY01000005">
    <property type="protein sequence ID" value="SKB72226.1"/>
    <property type="molecule type" value="Genomic_DNA"/>
</dbReference>
<evidence type="ECO:0000256" key="1">
    <source>
        <dbReference type="SAM" id="MobiDB-lite"/>
    </source>
</evidence>
<dbReference type="Pfam" id="PF12762">
    <property type="entry name" value="DDE_Tnp_IS1595"/>
    <property type="match status" value="1"/>
</dbReference>
<dbReference type="AlphaFoldDB" id="A0A1T5DKL3"/>
<feature type="region of interest" description="Disordered" evidence="1">
    <location>
        <begin position="1"/>
        <end position="23"/>
    </location>
</feature>
<evidence type="ECO:0000259" key="2">
    <source>
        <dbReference type="SMART" id="SM01126"/>
    </source>
</evidence>
<dbReference type="Proteomes" id="UP000190230">
    <property type="component" value="Unassembled WGS sequence"/>
</dbReference>